<dbReference type="OrthoDB" id="109735at2"/>
<dbReference type="InterPro" id="IPR051604">
    <property type="entry name" value="Ergot_Alk_Oxidoreductase"/>
</dbReference>
<dbReference type="RefSeq" id="WP_013660889.1">
    <property type="nucleotide sequence ID" value="NC_015276.1"/>
</dbReference>
<name>F2K0K0_MARM1</name>
<dbReference type="EMBL" id="CP002583">
    <property type="protein sequence ID" value="ADZ90984.1"/>
    <property type="molecule type" value="Genomic_DNA"/>
</dbReference>
<evidence type="ECO:0000313" key="2">
    <source>
        <dbReference type="EMBL" id="ADZ90984.1"/>
    </source>
</evidence>
<dbReference type="PANTHER" id="PTHR43162">
    <property type="match status" value="1"/>
</dbReference>
<dbReference type="KEGG" id="mme:Marme_1728"/>
<organism evidence="2 3">
    <name type="scientific">Marinomonas mediterranea (strain ATCC 700492 / JCM 21426 / NBRC 103028 / MMB-1)</name>
    <dbReference type="NCBI Taxonomy" id="717774"/>
    <lineage>
        <taxon>Bacteria</taxon>
        <taxon>Pseudomonadati</taxon>
        <taxon>Pseudomonadota</taxon>
        <taxon>Gammaproteobacteria</taxon>
        <taxon>Oceanospirillales</taxon>
        <taxon>Oceanospirillaceae</taxon>
        <taxon>Marinomonas</taxon>
    </lineage>
</organism>
<dbReference type="AlphaFoldDB" id="F2K0K0"/>
<dbReference type="HOGENOM" id="CLU_007383_10_6_6"/>
<evidence type="ECO:0000313" key="3">
    <source>
        <dbReference type="Proteomes" id="UP000001062"/>
    </source>
</evidence>
<dbReference type="Gene3D" id="3.40.50.720">
    <property type="entry name" value="NAD(P)-binding Rossmann-like Domain"/>
    <property type="match status" value="1"/>
</dbReference>
<dbReference type="PATRIC" id="fig|717774.3.peg.1785"/>
<dbReference type="SUPFAM" id="SSF51735">
    <property type="entry name" value="NAD(P)-binding Rossmann-fold domains"/>
    <property type="match status" value="1"/>
</dbReference>
<dbReference type="Gene3D" id="3.90.25.10">
    <property type="entry name" value="UDP-galactose 4-epimerase, domain 1"/>
    <property type="match status" value="1"/>
</dbReference>
<protein>
    <submittedName>
        <fullName evidence="2">NmrA family protein</fullName>
    </submittedName>
</protein>
<dbReference type="STRING" id="717774.Marme_1728"/>
<reference evidence="2 3" key="1">
    <citation type="journal article" date="2012" name="Stand. Genomic Sci.">
        <title>Complete genome sequence of the melanogenic marine bacterium Marinomonas mediterranea type strain (MMB-1(T)).</title>
        <authorList>
            <person name="Lucas-Elio P."/>
            <person name="Goodwin L."/>
            <person name="Woyke T."/>
            <person name="Pitluck S."/>
            <person name="Nolan M."/>
            <person name="Kyrpides N.C."/>
            <person name="Detter J.C."/>
            <person name="Copeland A."/>
            <person name="Teshima H."/>
            <person name="Bruce D."/>
            <person name="Detter C."/>
            <person name="Tapia R."/>
            <person name="Han S."/>
            <person name="Land M.L."/>
            <person name="Ivanova N."/>
            <person name="Mikhailova N."/>
            <person name="Johnston A.W."/>
            <person name="Sanchez-Amat A."/>
        </authorList>
    </citation>
    <scope>NUCLEOTIDE SEQUENCE [LARGE SCALE GENOMIC DNA]</scope>
    <source>
        <strain evidence="3">ATCC 700492 / JCM 21426 / NBRC 103028 / MMB-1</strain>
    </source>
</reference>
<dbReference type="InterPro" id="IPR008030">
    <property type="entry name" value="NmrA-like"/>
</dbReference>
<dbReference type="Pfam" id="PF05368">
    <property type="entry name" value="NmrA"/>
    <property type="match status" value="1"/>
</dbReference>
<evidence type="ECO:0000259" key="1">
    <source>
        <dbReference type="Pfam" id="PF05368"/>
    </source>
</evidence>
<gene>
    <name evidence="2" type="ordered locus">Marme_1728</name>
</gene>
<feature type="domain" description="NmrA-like" evidence="1">
    <location>
        <begin position="7"/>
        <end position="239"/>
    </location>
</feature>
<proteinExistence type="predicted"/>
<sequence length="274" mass="30464">MKQHQYAIIGASGKTGVRVNQRLHQAGYIARALSRNTDIPFDWTQPSSTWNQALEGVDALYITFQPDLAIPGADTCIEQLVDVAKHEGIKHLILLSGRGEEGAEKAEKIVQSSGLSWNIVRASWFMQNFSESFMLDGVLSGQLVLPKTEVPEPFIDVDDIADVVFELMTTTAFRNQLIEVTGPTAISFQECVDEINKTINTSIQYIPVDIDSYLKGASEQGMPEGMLWLLKELFTEVLDGRNVHTTNGVERVLKRKPSSFKDYVVNTAKSGVWN</sequence>
<keyword evidence="3" id="KW-1185">Reference proteome</keyword>
<accession>F2K0K0</accession>
<dbReference type="Proteomes" id="UP000001062">
    <property type="component" value="Chromosome"/>
</dbReference>
<dbReference type="PANTHER" id="PTHR43162:SF1">
    <property type="entry name" value="PRESTALK A DIFFERENTIATION PROTEIN A"/>
    <property type="match status" value="1"/>
</dbReference>
<dbReference type="eggNOG" id="COG0702">
    <property type="taxonomic scope" value="Bacteria"/>
</dbReference>
<dbReference type="InterPro" id="IPR036291">
    <property type="entry name" value="NAD(P)-bd_dom_sf"/>
</dbReference>